<evidence type="ECO:0000313" key="5">
    <source>
        <dbReference type="EMBL" id="KAA5830602.1"/>
    </source>
</evidence>
<dbReference type="Gene3D" id="3.40.50.2000">
    <property type="entry name" value="Glycogen Phosphorylase B"/>
    <property type="match status" value="2"/>
</dbReference>
<dbReference type="Proteomes" id="UP000323946">
    <property type="component" value="Unassembled WGS sequence"/>
</dbReference>
<comment type="caution">
    <text evidence="5">The sequence shown here is derived from an EMBL/GenBank/DDBJ whole genome shotgun (WGS) entry which is preliminary data.</text>
</comment>
<keyword evidence="6" id="KW-1185">Reference proteome</keyword>
<keyword evidence="5" id="KW-0808">Transferase</keyword>
<dbReference type="GO" id="GO:0008194">
    <property type="term" value="F:UDP-glycosyltransferase activity"/>
    <property type="evidence" value="ECO:0007669"/>
    <property type="project" value="InterPro"/>
</dbReference>
<evidence type="ECO:0000256" key="2">
    <source>
        <dbReference type="ARBA" id="ARBA00023194"/>
    </source>
</evidence>
<dbReference type="FunFam" id="3.40.50.2000:FF:000009">
    <property type="entry name" value="Sterol 3-beta-glucosyltransferase UGT80A2"/>
    <property type="match status" value="1"/>
</dbReference>
<comment type="pathway">
    <text evidence="1">Antibiotic biosynthesis; vancomycin biosynthesis.</text>
</comment>
<feature type="domain" description="Glycosyltransferase family 28 N-terminal" evidence="3">
    <location>
        <begin position="3"/>
        <end position="56"/>
    </location>
</feature>
<organism evidence="5 6">
    <name type="scientific">Saccharopolyspora hirsuta</name>
    <dbReference type="NCBI Taxonomy" id="1837"/>
    <lineage>
        <taxon>Bacteria</taxon>
        <taxon>Bacillati</taxon>
        <taxon>Actinomycetota</taxon>
        <taxon>Actinomycetes</taxon>
        <taxon>Pseudonocardiales</taxon>
        <taxon>Pseudonocardiaceae</taxon>
        <taxon>Saccharopolyspora</taxon>
    </lineage>
</organism>
<evidence type="ECO:0000256" key="1">
    <source>
        <dbReference type="ARBA" id="ARBA00004660"/>
    </source>
</evidence>
<dbReference type="Pfam" id="PF06722">
    <property type="entry name" value="EryCIII-like_C"/>
    <property type="match status" value="1"/>
</dbReference>
<proteinExistence type="predicted"/>
<keyword evidence="2" id="KW-0045">Antibiotic biosynthesis</keyword>
<dbReference type="EMBL" id="VWPH01000010">
    <property type="protein sequence ID" value="KAA5830602.1"/>
    <property type="molecule type" value="Genomic_DNA"/>
</dbReference>
<dbReference type="PANTHER" id="PTHR48050:SF13">
    <property type="entry name" value="STEROL 3-BETA-GLUCOSYLTRANSFERASE UGT80A2"/>
    <property type="match status" value="1"/>
</dbReference>
<name>A0A5M7BLF1_SACHI</name>
<evidence type="ECO:0000259" key="3">
    <source>
        <dbReference type="Pfam" id="PF03033"/>
    </source>
</evidence>
<gene>
    <name evidence="5" type="ORF">F1721_22360</name>
</gene>
<dbReference type="InterPro" id="IPR002213">
    <property type="entry name" value="UDP_glucos_trans"/>
</dbReference>
<dbReference type="OrthoDB" id="3253247at2"/>
<evidence type="ECO:0000259" key="4">
    <source>
        <dbReference type="Pfam" id="PF06722"/>
    </source>
</evidence>
<dbReference type="InterPro" id="IPR010610">
    <property type="entry name" value="EryCIII-like_C"/>
</dbReference>
<dbReference type="AlphaFoldDB" id="A0A5M7BLF1"/>
<dbReference type="GO" id="GO:0033072">
    <property type="term" value="P:vancomycin biosynthetic process"/>
    <property type="evidence" value="ECO:0007669"/>
    <property type="project" value="UniProtKB-UniPathway"/>
</dbReference>
<dbReference type="GO" id="GO:0016758">
    <property type="term" value="F:hexosyltransferase activity"/>
    <property type="evidence" value="ECO:0007669"/>
    <property type="project" value="InterPro"/>
</dbReference>
<dbReference type="Pfam" id="PF03033">
    <property type="entry name" value="Glyco_transf_28"/>
    <property type="match status" value="1"/>
</dbReference>
<dbReference type="SUPFAM" id="SSF53756">
    <property type="entry name" value="UDP-Glycosyltransferase/glycogen phosphorylase"/>
    <property type="match status" value="1"/>
</dbReference>
<dbReference type="GO" id="GO:0005975">
    <property type="term" value="P:carbohydrate metabolic process"/>
    <property type="evidence" value="ECO:0007669"/>
    <property type="project" value="InterPro"/>
</dbReference>
<dbReference type="InterPro" id="IPR004276">
    <property type="entry name" value="GlycoTrans_28_N"/>
</dbReference>
<protein>
    <submittedName>
        <fullName evidence="5">Glycosyltransferase family 1 protein</fullName>
    </submittedName>
</protein>
<feature type="domain" description="Erythromycin biosynthesis protein CIII-like C-terminal" evidence="4">
    <location>
        <begin position="298"/>
        <end position="361"/>
    </location>
</feature>
<dbReference type="PANTHER" id="PTHR48050">
    <property type="entry name" value="STEROL 3-BETA-GLUCOSYLTRANSFERASE"/>
    <property type="match status" value="1"/>
</dbReference>
<dbReference type="InterPro" id="IPR050426">
    <property type="entry name" value="Glycosyltransferase_28"/>
</dbReference>
<dbReference type="RefSeq" id="WP_150068702.1">
    <property type="nucleotide sequence ID" value="NZ_JBEPDJ010000009.1"/>
</dbReference>
<dbReference type="UniPathway" id="UPA00162"/>
<evidence type="ECO:0000313" key="6">
    <source>
        <dbReference type="Proteomes" id="UP000323946"/>
    </source>
</evidence>
<reference evidence="5 6" key="1">
    <citation type="submission" date="2019-09" db="EMBL/GenBank/DDBJ databases">
        <title>Draft genome sequence of the thermophilic Saccharopolyspora hirsuta VKM Ac-666T.</title>
        <authorList>
            <person name="Lobastova T.G."/>
            <person name="Fokina V."/>
            <person name="Bragin E.Y."/>
            <person name="Shtratnikova V.Y."/>
            <person name="Starodumova I.P."/>
            <person name="Tarlachkov S.V."/>
            <person name="Donova M.V."/>
        </authorList>
    </citation>
    <scope>NUCLEOTIDE SEQUENCE [LARGE SCALE GENOMIC DNA]</scope>
    <source>
        <strain evidence="5 6">VKM Ac-666</strain>
    </source>
</reference>
<dbReference type="CDD" id="cd03784">
    <property type="entry name" value="GT1_Gtf-like"/>
    <property type="match status" value="1"/>
</dbReference>
<dbReference type="SMR" id="A0A5M7BLF1"/>
<sequence>MRVLLSTIGSRGEVQPVVALALQLRALGQDVRVCAPPDFHDWIEGLGIPSVPVGRRMRPGRAGSWDLSTPEGRKRAAEDAVAAQFDALPAAARDRDVLVACGALQVAARSVAELAGIDYVHVHYCPVTLPSPHHAPAAWPGWPTDERGDNRERWVRDEQLWNDVWGPALNAHRSAVGLPPVTEVRDHVLTDRPWLAADPVLGPWPVPGDPGVLQTGAWLLPDERPLPAELESFLDAGEPPVYFGLGSRSAAAEDIDREMVEAARALGRRAIVSRGWAELSPPDGGADCISIGDTNHRALFQRVAAVVHHGGAGTTTTAARAGAPQVLLPRVYDQHYWADRVSQLGIGTAQDELITALSRVLEPDVADRAAATAAAVRTDGALVAARHLAATS</sequence>
<accession>A0A5M7BLF1</accession>